<reference evidence="1" key="1">
    <citation type="submission" date="2019-11" db="UniProtKB">
        <authorList>
            <consortium name="WormBaseParasite"/>
        </authorList>
    </citation>
    <scope>IDENTIFICATION</scope>
</reference>
<accession>A0A5K3EGZ9</accession>
<name>A0A5K3EGZ9_MESCO</name>
<evidence type="ECO:0000313" key="1">
    <source>
        <dbReference type="WBParaSite" id="MCU_000107-RA"/>
    </source>
</evidence>
<dbReference type="AlphaFoldDB" id="A0A5K3EGZ9"/>
<organism evidence="1">
    <name type="scientific">Mesocestoides corti</name>
    <name type="common">Flatworm</name>
    <dbReference type="NCBI Taxonomy" id="53468"/>
    <lineage>
        <taxon>Eukaryota</taxon>
        <taxon>Metazoa</taxon>
        <taxon>Spiralia</taxon>
        <taxon>Lophotrochozoa</taxon>
        <taxon>Platyhelminthes</taxon>
        <taxon>Cestoda</taxon>
        <taxon>Eucestoda</taxon>
        <taxon>Cyclophyllidea</taxon>
        <taxon>Mesocestoididae</taxon>
        <taxon>Mesocestoides</taxon>
    </lineage>
</organism>
<protein>
    <submittedName>
        <fullName evidence="1">DNA-directed RNA polymerase</fullName>
    </submittedName>
</protein>
<sequence length="99" mass="11544">KSASRLLRFTQYVDRVKIAKKRTTEDRPLLSEVLSSANQSQVRRERDGGTDFDGFRGRQNLLKAALILRHRICWVKQQTFTIIKPFYIASNIGDSPFWM</sequence>
<proteinExistence type="predicted"/>
<dbReference type="WBParaSite" id="MCU_000107-RA">
    <property type="protein sequence ID" value="MCU_000107-RA"/>
    <property type="gene ID" value="MCU_000107"/>
</dbReference>